<keyword evidence="3" id="KW-0862">Zinc</keyword>
<dbReference type="InterPro" id="IPR026590">
    <property type="entry name" value="Ssirtuin_cat_dom"/>
</dbReference>
<dbReference type="InterPro" id="IPR029035">
    <property type="entry name" value="DHS-like_NAD/FAD-binding_dom"/>
</dbReference>
<dbReference type="GO" id="GO:0046872">
    <property type="term" value="F:metal ion binding"/>
    <property type="evidence" value="ECO:0007669"/>
    <property type="project" value="UniProtKB-KW"/>
</dbReference>
<keyword evidence="2" id="KW-0520">NAD</keyword>
<feature type="binding site" evidence="3">
    <location>
        <position position="258"/>
    </location>
    <ligand>
        <name>Zn(2+)</name>
        <dbReference type="ChEBI" id="CHEBI:29105"/>
    </ligand>
</feature>
<feature type="binding site" evidence="3">
    <location>
        <position position="354"/>
    </location>
    <ligand>
        <name>Zn(2+)</name>
        <dbReference type="ChEBI" id="CHEBI:29105"/>
    </ligand>
</feature>
<protein>
    <recommendedName>
        <fullName evidence="4">Deacetylase sirtuin-type domain-containing protein</fullName>
    </recommendedName>
</protein>
<evidence type="ECO:0000256" key="3">
    <source>
        <dbReference type="PROSITE-ProRule" id="PRU00236"/>
    </source>
</evidence>
<sequence>MPDLQQRIDQKKRRPPLNRKKEDLRLRLRAIKLSDPDPVMKTLEDAFVRAAELLLSADYVLIAAGAGFSADSGLPVYKDIADVDAYKKMDVTYADLCVPDWLLKDPEIFYGFWGSCYNDYLGTTPHKGYEIVKEWIDCGFKGREGGSGPGVGWGGSSTTQQNADILQPCKPSLRGLPYTARPTSAVVPASRDQYSFKNRPKSTSMIRKKLEMTKLKEPDFFVYTSNVDTAFQRAGVDPALIYEIHGDVMKWQCRIPCCQKVWSLPDDYRFQVDKDTRRTQRFRNAEGQKGEEEGKDLIYRHGKVLEIEEPSNRKMDFRGLTPYTQNQSLNRLVRFGDEASNRKCFDEELRCQVCDGLARPNVLMFDDDRWIETDESNYKTWVKRAVANMKLGKKVVILEGGCGKRVPTVRLNSNKLVASGAGDFCSSTLRGRAPDMLDYQTLSGSTLTSLSIQSIPRRLSPSKLLCSMRWWE</sequence>
<accession>A0A7S4UCU7</accession>
<evidence type="ECO:0000256" key="2">
    <source>
        <dbReference type="ARBA" id="ARBA00023027"/>
    </source>
</evidence>
<dbReference type="GO" id="GO:0070403">
    <property type="term" value="F:NAD+ binding"/>
    <property type="evidence" value="ECO:0007669"/>
    <property type="project" value="InterPro"/>
</dbReference>
<dbReference type="GO" id="GO:0016740">
    <property type="term" value="F:transferase activity"/>
    <property type="evidence" value="ECO:0007669"/>
    <property type="project" value="UniProtKB-KW"/>
</dbReference>
<name>A0A7S4UCU7_GUITH</name>
<organism evidence="5">
    <name type="scientific">Guillardia theta</name>
    <name type="common">Cryptophyte</name>
    <name type="synonym">Cryptomonas phi</name>
    <dbReference type="NCBI Taxonomy" id="55529"/>
    <lineage>
        <taxon>Eukaryota</taxon>
        <taxon>Cryptophyceae</taxon>
        <taxon>Pyrenomonadales</taxon>
        <taxon>Geminigeraceae</taxon>
        <taxon>Guillardia</taxon>
    </lineage>
</organism>
<dbReference type="Gene3D" id="3.30.1600.10">
    <property type="entry name" value="SIR2/SIRT2 'Small Domain"/>
    <property type="match status" value="1"/>
</dbReference>
<gene>
    <name evidence="5" type="ORF">GTHE00462_LOCUS37161</name>
</gene>
<feature type="binding site" evidence="3">
    <location>
        <position position="351"/>
    </location>
    <ligand>
        <name>Zn(2+)</name>
        <dbReference type="ChEBI" id="CHEBI:29105"/>
    </ligand>
</feature>
<dbReference type="InterPro" id="IPR026591">
    <property type="entry name" value="Sirtuin_cat_small_dom_sf"/>
</dbReference>
<dbReference type="PANTHER" id="PTHR48252:SF77">
    <property type="entry name" value="HISTONE DEACETYLASE DOMAIN-CONTAINING PROTEIN"/>
    <property type="match status" value="1"/>
</dbReference>
<keyword evidence="1" id="KW-0808">Transferase</keyword>
<evidence type="ECO:0000313" key="5">
    <source>
        <dbReference type="EMBL" id="CAE2337636.1"/>
    </source>
</evidence>
<evidence type="ECO:0000256" key="1">
    <source>
        <dbReference type="ARBA" id="ARBA00022679"/>
    </source>
</evidence>
<dbReference type="InterPro" id="IPR003000">
    <property type="entry name" value="Sirtuin"/>
</dbReference>
<feature type="active site" description="Proton acceptor" evidence="3">
    <location>
        <position position="245"/>
    </location>
</feature>
<dbReference type="Gene3D" id="3.40.50.1220">
    <property type="entry name" value="TPP-binding domain"/>
    <property type="match status" value="2"/>
</dbReference>
<dbReference type="AlphaFoldDB" id="A0A7S4UCU7"/>
<dbReference type="SUPFAM" id="SSF52467">
    <property type="entry name" value="DHS-like NAD/FAD-binding domain"/>
    <property type="match status" value="2"/>
</dbReference>
<dbReference type="PROSITE" id="PS50305">
    <property type="entry name" value="SIRTUIN"/>
    <property type="match status" value="1"/>
</dbReference>
<reference evidence="5" key="1">
    <citation type="submission" date="2021-01" db="EMBL/GenBank/DDBJ databases">
        <authorList>
            <person name="Corre E."/>
            <person name="Pelletier E."/>
            <person name="Niang G."/>
            <person name="Scheremetjew M."/>
            <person name="Finn R."/>
            <person name="Kale V."/>
            <person name="Holt S."/>
            <person name="Cochrane G."/>
            <person name="Meng A."/>
            <person name="Brown T."/>
            <person name="Cohen L."/>
        </authorList>
    </citation>
    <scope>NUCLEOTIDE SEQUENCE</scope>
    <source>
        <strain evidence="5">CCMP 2712</strain>
    </source>
</reference>
<dbReference type="Pfam" id="PF02146">
    <property type="entry name" value="SIR2"/>
    <property type="match status" value="1"/>
</dbReference>
<feature type="domain" description="Deacetylase sirtuin-type" evidence="4">
    <location>
        <begin position="40"/>
        <end position="461"/>
    </location>
</feature>
<keyword evidence="3" id="KW-0479">Metal-binding</keyword>
<feature type="binding site" evidence="3">
    <location>
        <position position="253"/>
    </location>
    <ligand>
        <name>Zn(2+)</name>
        <dbReference type="ChEBI" id="CHEBI:29105"/>
    </ligand>
</feature>
<evidence type="ECO:0000259" key="4">
    <source>
        <dbReference type="PROSITE" id="PS50305"/>
    </source>
</evidence>
<dbReference type="EMBL" id="HBKN01047629">
    <property type="protein sequence ID" value="CAE2337636.1"/>
    <property type="molecule type" value="Transcribed_RNA"/>
</dbReference>
<dbReference type="PANTHER" id="PTHR48252">
    <property type="entry name" value="HISTONE DEACETYLASE 2-RELATED"/>
    <property type="match status" value="1"/>
</dbReference>
<proteinExistence type="predicted"/>